<dbReference type="GO" id="GO:0004601">
    <property type="term" value="F:peroxidase activity"/>
    <property type="evidence" value="ECO:0007669"/>
    <property type="project" value="UniProtKB-KW"/>
</dbReference>
<dbReference type="SUPFAM" id="SSF52833">
    <property type="entry name" value="Thioredoxin-like"/>
    <property type="match status" value="1"/>
</dbReference>
<dbReference type="PANTHER" id="PTHR11592:SF78">
    <property type="entry name" value="GLUTATHIONE PEROXIDASE"/>
    <property type="match status" value="1"/>
</dbReference>
<feature type="domain" description="Thioredoxin" evidence="6">
    <location>
        <begin position="1"/>
        <end position="161"/>
    </location>
</feature>
<dbReference type="InterPro" id="IPR029759">
    <property type="entry name" value="GPX_AS"/>
</dbReference>
<dbReference type="GO" id="GO:0034599">
    <property type="term" value="P:cellular response to oxidative stress"/>
    <property type="evidence" value="ECO:0007669"/>
    <property type="project" value="TreeGrafter"/>
</dbReference>
<keyword evidence="3 5" id="KW-0560">Oxidoreductase</keyword>
<dbReference type="FunFam" id="3.40.30.10:FF:000010">
    <property type="entry name" value="Glutathione peroxidase"/>
    <property type="match status" value="1"/>
</dbReference>
<dbReference type="STRING" id="379482.SAMN04487961_1114"/>
<gene>
    <name evidence="7" type="ORF">DET50_11384</name>
</gene>
<protein>
    <recommendedName>
        <fullName evidence="5">Glutathione peroxidase</fullName>
    </recommendedName>
</protein>
<dbReference type="Proteomes" id="UP000252995">
    <property type="component" value="Unassembled WGS sequence"/>
</dbReference>
<name>A0A366GLD2_9GAMM</name>
<keyword evidence="2 5" id="KW-0575">Peroxidase</keyword>
<evidence type="ECO:0000256" key="4">
    <source>
        <dbReference type="PIRSR" id="PIRSR000303-1"/>
    </source>
</evidence>
<feature type="active site" evidence="4">
    <location>
        <position position="38"/>
    </location>
</feature>
<evidence type="ECO:0000256" key="3">
    <source>
        <dbReference type="ARBA" id="ARBA00023002"/>
    </source>
</evidence>
<dbReference type="CDD" id="cd00340">
    <property type="entry name" value="GSH_Peroxidase"/>
    <property type="match status" value="1"/>
</dbReference>
<accession>A0A366GLD2</accession>
<dbReference type="InterPro" id="IPR029760">
    <property type="entry name" value="GPX_CS"/>
</dbReference>
<proteinExistence type="inferred from homology"/>
<dbReference type="PANTHER" id="PTHR11592">
    <property type="entry name" value="GLUTATHIONE PEROXIDASE"/>
    <property type="match status" value="1"/>
</dbReference>
<evidence type="ECO:0000256" key="1">
    <source>
        <dbReference type="ARBA" id="ARBA00006926"/>
    </source>
</evidence>
<dbReference type="PROSITE" id="PS00763">
    <property type="entry name" value="GLUTATHIONE_PEROXID_2"/>
    <property type="match status" value="1"/>
</dbReference>
<evidence type="ECO:0000256" key="2">
    <source>
        <dbReference type="ARBA" id="ARBA00022559"/>
    </source>
</evidence>
<dbReference type="PIRSF" id="PIRSF000303">
    <property type="entry name" value="Glutathion_perox"/>
    <property type="match status" value="1"/>
</dbReference>
<organism evidence="7 8">
    <name type="scientific">Marinobacter pelagius</name>
    <dbReference type="NCBI Taxonomy" id="379482"/>
    <lineage>
        <taxon>Bacteria</taxon>
        <taxon>Pseudomonadati</taxon>
        <taxon>Pseudomonadota</taxon>
        <taxon>Gammaproteobacteria</taxon>
        <taxon>Pseudomonadales</taxon>
        <taxon>Marinobacteraceae</taxon>
        <taxon>Marinobacter</taxon>
    </lineage>
</organism>
<dbReference type="EMBL" id="QNRO01000013">
    <property type="protein sequence ID" value="RBP27883.1"/>
    <property type="molecule type" value="Genomic_DNA"/>
</dbReference>
<dbReference type="Pfam" id="PF00255">
    <property type="entry name" value="GSHPx"/>
    <property type="match status" value="1"/>
</dbReference>
<dbReference type="OrthoDB" id="9785502at2"/>
<dbReference type="InterPro" id="IPR036249">
    <property type="entry name" value="Thioredoxin-like_sf"/>
</dbReference>
<evidence type="ECO:0000313" key="8">
    <source>
        <dbReference type="Proteomes" id="UP000252995"/>
    </source>
</evidence>
<evidence type="ECO:0000259" key="6">
    <source>
        <dbReference type="PROSITE" id="PS51352"/>
    </source>
</evidence>
<evidence type="ECO:0000256" key="5">
    <source>
        <dbReference type="RuleBase" id="RU000499"/>
    </source>
</evidence>
<comment type="similarity">
    <text evidence="1 5">Belongs to the glutathione peroxidase family.</text>
</comment>
<comment type="caution">
    <text evidence="7">The sequence shown here is derived from an EMBL/GenBank/DDBJ whole genome shotgun (WGS) entry which is preliminary data.</text>
</comment>
<dbReference type="PROSITE" id="PS00460">
    <property type="entry name" value="GLUTATHIONE_PEROXID_1"/>
    <property type="match status" value="1"/>
</dbReference>
<dbReference type="InterPro" id="IPR000889">
    <property type="entry name" value="Glutathione_peroxidase"/>
</dbReference>
<dbReference type="PROSITE" id="PS51352">
    <property type="entry name" value="THIOREDOXIN_2"/>
    <property type="match status" value="1"/>
</dbReference>
<dbReference type="Gene3D" id="3.40.30.10">
    <property type="entry name" value="Glutaredoxin"/>
    <property type="match status" value="1"/>
</dbReference>
<evidence type="ECO:0000313" key="7">
    <source>
        <dbReference type="EMBL" id="RBP27883.1"/>
    </source>
</evidence>
<dbReference type="InterPro" id="IPR013766">
    <property type="entry name" value="Thioredoxin_domain"/>
</dbReference>
<reference evidence="7 8" key="1">
    <citation type="submission" date="2018-06" db="EMBL/GenBank/DDBJ databases">
        <title>Freshwater and sediment microbial communities from various areas in North America, analyzing microbe dynamics in response to fracking.</title>
        <authorList>
            <person name="Lamendella R."/>
        </authorList>
    </citation>
    <scope>NUCLEOTIDE SEQUENCE [LARGE SCALE GENOMIC DNA]</scope>
    <source>
        <strain evidence="7 8">114J</strain>
    </source>
</reference>
<sequence length="161" mass="18405">MAQSSIYDFTVRDIQGNEQSMEAYRDKVLLIVNTASKCGFTPQFEGLQALYKDLNEQGLEVLGFPCNQFMNQDPGTDESISQFCSLNYGVDFPMFAKIEVNGDGTHPLYKFLKQEARGLMGSEKVKWNFTKFLVDRNGRVVRRYPPTTKPEAIRKDIEELL</sequence>
<dbReference type="PRINTS" id="PR01011">
    <property type="entry name" value="GLUTPROXDASE"/>
</dbReference>
<dbReference type="AlphaFoldDB" id="A0A366GLD2"/>
<dbReference type="RefSeq" id="WP_113863148.1">
    <property type="nucleotide sequence ID" value="NZ_QNRO01000013.1"/>
</dbReference>
<dbReference type="PROSITE" id="PS51355">
    <property type="entry name" value="GLUTATHIONE_PEROXID_3"/>
    <property type="match status" value="1"/>
</dbReference>